<organism evidence="1 2">
    <name type="scientific">Ancylostoma caninum</name>
    <name type="common">Dog hookworm</name>
    <dbReference type="NCBI Taxonomy" id="29170"/>
    <lineage>
        <taxon>Eukaryota</taxon>
        <taxon>Metazoa</taxon>
        <taxon>Ecdysozoa</taxon>
        <taxon>Nematoda</taxon>
        <taxon>Chromadorea</taxon>
        <taxon>Rhabditida</taxon>
        <taxon>Rhabditina</taxon>
        <taxon>Rhabditomorpha</taxon>
        <taxon>Strongyloidea</taxon>
        <taxon>Ancylostomatidae</taxon>
        <taxon>Ancylostomatinae</taxon>
        <taxon>Ancylostoma</taxon>
    </lineage>
</organism>
<evidence type="ECO:0000313" key="2">
    <source>
        <dbReference type="Proteomes" id="UP000252519"/>
    </source>
</evidence>
<evidence type="ECO:0000313" key="1">
    <source>
        <dbReference type="EMBL" id="RCN29719.1"/>
    </source>
</evidence>
<protein>
    <submittedName>
        <fullName evidence="1">Uncharacterized protein</fullName>
    </submittedName>
</protein>
<dbReference type="AlphaFoldDB" id="A0A368FFC5"/>
<gene>
    <name evidence="1" type="ORF">ANCCAN_24520</name>
</gene>
<keyword evidence="2" id="KW-1185">Reference proteome</keyword>
<name>A0A368FFC5_ANCCA</name>
<accession>A0A368FFC5</accession>
<dbReference type="Proteomes" id="UP000252519">
    <property type="component" value="Unassembled WGS sequence"/>
</dbReference>
<proteinExistence type="predicted"/>
<sequence>MAPYSHPNMVMTCGRHDSRKKGLKEKYIKFAKYPKSAEYEEVFV</sequence>
<comment type="caution">
    <text evidence="1">The sequence shown here is derived from an EMBL/GenBank/DDBJ whole genome shotgun (WGS) entry which is preliminary data.</text>
</comment>
<dbReference type="EMBL" id="JOJR01001807">
    <property type="protein sequence ID" value="RCN29719.1"/>
    <property type="molecule type" value="Genomic_DNA"/>
</dbReference>
<reference evidence="1 2" key="1">
    <citation type="submission" date="2014-10" db="EMBL/GenBank/DDBJ databases">
        <title>Draft genome of the hookworm Ancylostoma caninum.</title>
        <authorList>
            <person name="Mitreva M."/>
        </authorList>
    </citation>
    <scope>NUCLEOTIDE SEQUENCE [LARGE SCALE GENOMIC DNA]</scope>
    <source>
        <strain evidence="1 2">Baltimore</strain>
    </source>
</reference>